<dbReference type="EMBL" id="JANEYT010000063">
    <property type="protein sequence ID" value="MCQ1060277.1"/>
    <property type="molecule type" value="Genomic_DNA"/>
</dbReference>
<feature type="chain" id="PRO_5046741753" evidence="1">
    <location>
        <begin position="23"/>
        <end position="356"/>
    </location>
</feature>
<feature type="signal peptide" evidence="1">
    <location>
        <begin position="1"/>
        <end position="22"/>
    </location>
</feature>
<organism evidence="2 3">
    <name type="scientific">Photobacterium pectinilyticum</name>
    <dbReference type="NCBI Taxonomy" id="2906793"/>
    <lineage>
        <taxon>Bacteria</taxon>
        <taxon>Pseudomonadati</taxon>
        <taxon>Pseudomonadota</taxon>
        <taxon>Gammaproteobacteria</taxon>
        <taxon>Vibrionales</taxon>
        <taxon>Vibrionaceae</taxon>
        <taxon>Photobacterium</taxon>
    </lineage>
</organism>
<dbReference type="RefSeq" id="WP_255044358.1">
    <property type="nucleotide sequence ID" value="NZ_JANEYT010000063.1"/>
</dbReference>
<evidence type="ECO:0000256" key="1">
    <source>
        <dbReference type="SAM" id="SignalP"/>
    </source>
</evidence>
<evidence type="ECO:0000313" key="2">
    <source>
        <dbReference type="EMBL" id="MCQ1060277.1"/>
    </source>
</evidence>
<sequence>MFKKFRQCLIFLSLFLSSNVHASMSDQCPSSDYFGGLVSDVCWSCIIPISLFGGLLGDAPDGAYDSFLCSCKDDLGIPMPGFNAGFFQPDQILELSNVPYCSPTLGGVQLSSDYVHIANSSHNKDTINSFAARVESEPLVQMHYNYLANPIMKMMNVLMIPECDKSPGVVDLDIMFMSPLTIEWYDDMLSMLLQPDAIAFANPIGAAACMVDCGETMVRGKASERNWHCAGCEGSLYPLTGNATGSSDNPIRTAALLSQRAIAKSHRLGLSPLTMGKDAMCEYVYTPTIPKPQYKMQIAFPFKQSASNQKCCHPLGENWMKYGLGRIAPGGGKDSTIVYNVFRYTDCCIPWLTSMF</sequence>
<dbReference type="Pfam" id="PF06834">
    <property type="entry name" value="TraU"/>
    <property type="match status" value="1"/>
</dbReference>
<accession>A0ABT1N6A6</accession>
<dbReference type="InterPro" id="IPR009649">
    <property type="entry name" value="TraU"/>
</dbReference>
<comment type="caution">
    <text evidence="2">The sequence shown here is derived from an EMBL/GenBank/DDBJ whole genome shotgun (WGS) entry which is preliminary data.</text>
</comment>
<name>A0ABT1N6A6_9GAMM</name>
<keyword evidence="3" id="KW-1185">Reference proteome</keyword>
<evidence type="ECO:0000313" key="3">
    <source>
        <dbReference type="Proteomes" id="UP001524460"/>
    </source>
</evidence>
<gene>
    <name evidence="2" type="ORF">NHN17_19725</name>
</gene>
<protein>
    <submittedName>
        <fullName evidence="2">TraU family protein</fullName>
    </submittedName>
</protein>
<keyword evidence="1" id="KW-0732">Signal</keyword>
<reference evidence="2 3" key="1">
    <citation type="submission" date="2022-07" db="EMBL/GenBank/DDBJ databases">
        <title>Photobacterium pectinilyticum sp. nov., a marine bacterium isolated from surface seawater of Qingdao offshore.</title>
        <authorList>
            <person name="Wang X."/>
        </authorList>
    </citation>
    <scope>NUCLEOTIDE SEQUENCE [LARGE SCALE GENOMIC DNA]</scope>
    <source>
        <strain evidence="2 3">ZSDE20</strain>
    </source>
</reference>
<dbReference type="Proteomes" id="UP001524460">
    <property type="component" value="Unassembled WGS sequence"/>
</dbReference>
<proteinExistence type="predicted"/>